<dbReference type="EMBL" id="DF237254">
    <property type="protein sequence ID" value="GAQ86689.1"/>
    <property type="molecule type" value="Genomic_DNA"/>
</dbReference>
<sequence length="583" mass="63747">MTNDAGSLSLLESRQIRQAMNAFKAYTLGRAEADASANGEFWTLMFSGRSAPFLPWMEDEPSLKPAVPAREGDSGAEQEAAADVVIAETHEQKGASPAEAGAQSQEVTMVTSEMEETRERLRAAEGAVSSTDDELLTGQQERSALPLGTPERVTSLGEDVGSRATEQPEGEEVGQEGPQAEGEEAEVLPVGRQKTEHLRRLMEELENIAVELQIAPADTSFPQNLVDQCNEAAELAVTCCELLDAKDLMGKDADISLTESQQIRNTIDSYSRYTMGRAEADQAILGGEFGSRSPPFLPWIGDEHRRLPRKAFHIPEEEGGGDPEAHPCYERLMLLIILKWSKRKMVQTFMTCSKLENTPKITSRRPAGYYQVVTAQHGLVGAIQDIYALRVTTNMDICQSRLQHQVRFSSDSVAKAPGYPAGDFYQCDTVEEKLAFVKHDTAFLHLQESRVGSKSGYKTMPALELSETGKLQVGDAVRNVGAVAARNNGVVTGAVIIYRDDGRFVGKVQTEDPAASADDAPVNKKHGYCEDGESGGNWGDTEEDERGTYPALAYTNNSVSTFNYVYAPEYTLESFEKYVMGAI</sequence>
<dbReference type="AlphaFoldDB" id="A0A1Y1IB92"/>
<evidence type="ECO:0000313" key="3">
    <source>
        <dbReference type="Proteomes" id="UP000054558"/>
    </source>
</evidence>
<organism evidence="2 3">
    <name type="scientific">Klebsormidium nitens</name>
    <name type="common">Green alga</name>
    <name type="synonym">Ulothrix nitens</name>
    <dbReference type="NCBI Taxonomy" id="105231"/>
    <lineage>
        <taxon>Eukaryota</taxon>
        <taxon>Viridiplantae</taxon>
        <taxon>Streptophyta</taxon>
        <taxon>Klebsormidiophyceae</taxon>
        <taxon>Klebsormidiales</taxon>
        <taxon>Klebsormidiaceae</taxon>
        <taxon>Klebsormidium</taxon>
    </lineage>
</organism>
<gene>
    <name evidence="2" type="ORF">KFL_003050010</name>
</gene>
<feature type="region of interest" description="Disordered" evidence="1">
    <location>
        <begin position="122"/>
        <end position="187"/>
    </location>
</feature>
<accession>A0A1Y1IB92</accession>
<reference evidence="2 3" key="1">
    <citation type="journal article" date="2014" name="Nat. Commun.">
        <title>Klebsormidium flaccidum genome reveals primary factors for plant terrestrial adaptation.</title>
        <authorList>
            <person name="Hori K."/>
            <person name="Maruyama F."/>
            <person name="Fujisawa T."/>
            <person name="Togashi T."/>
            <person name="Yamamoto N."/>
            <person name="Seo M."/>
            <person name="Sato S."/>
            <person name="Yamada T."/>
            <person name="Mori H."/>
            <person name="Tajima N."/>
            <person name="Moriyama T."/>
            <person name="Ikeuchi M."/>
            <person name="Watanabe M."/>
            <person name="Wada H."/>
            <person name="Kobayashi K."/>
            <person name="Saito M."/>
            <person name="Masuda T."/>
            <person name="Sasaki-Sekimoto Y."/>
            <person name="Mashiguchi K."/>
            <person name="Awai K."/>
            <person name="Shimojima M."/>
            <person name="Masuda S."/>
            <person name="Iwai M."/>
            <person name="Nobusawa T."/>
            <person name="Narise T."/>
            <person name="Kondo S."/>
            <person name="Saito H."/>
            <person name="Sato R."/>
            <person name="Murakawa M."/>
            <person name="Ihara Y."/>
            <person name="Oshima-Yamada Y."/>
            <person name="Ohtaka K."/>
            <person name="Satoh M."/>
            <person name="Sonobe K."/>
            <person name="Ishii M."/>
            <person name="Ohtani R."/>
            <person name="Kanamori-Sato M."/>
            <person name="Honoki R."/>
            <person name="Miyazaki D."/>
            <person name="Mochizuki H."/>
            <person name="Umetsu J."/>
            <person name="Higashi K."/>
            <person name="Shibata D."/>
            <person name="Kamiya Y."/>
            <person name="Sato N."/>
            <person name="Nakamura Y."/>
            <person name="Tabata S."/>
            <person name="Ida S."/>
            <person name="Kurokawa K."/>
            <person name="Ohta H."/>
        </authorList>
    </citation>
    <scope>NUCLEOTIDE SEQUENCE [LARGE SCALE GENOMIC DNA]</scope>
    <source>
        <strain evidence="2 3">NIES-2285</strain>
    </source>
</reference>
<name>A0A1Y1IB92_KLENI</name>
<dbReference type="Proteomes" id="UP000054558">
    <property type="component" value="Unassembled WGS sequence"/>
</dbReference>
<proteinExistence type="predicted"/>
<keyword evidence="3" id="KW-1185">Reference proteome</keyword>
<feature type="region of interest" description="Disordered" evidence="1">
    <location>
        <begin position="511"/>
        <end position="544"/>
    </location>
</feature>
<protein>
    <submittedName>
        <fullName evidence="2">Uncharacterized protein</fullName>
    </submittedName>
</protein>
<evidence type="ECO:0000256" key="1">
    <source>
        <dbReference type="SAM" id="MobiDB-lite"/>
    </source>
</evidence>
<evidence type="ECO:0000313" key="2">
    <source>
        <dbReference type="EMBL" id="GAQ86689.1"/>
    </source>
</evidence>